<sequence>MRNKILIIEDDRELALALKGFFEENTLQVWHATSGEEGLTLYYTEKPDLIVLDVMLPLKSGFDVITEIRDKDINTPIIMMTGSEYDENSQVKGFIHGAINYLQKPILPQVLLAQIKNILSVPQDLTQYQIGGITIRLHAQYAEFNTKSHQLREKDIQLLNLLLQRKQQVVYRPFILKQIWKDDHPDKNNLLDGSISRVRSLLKDYPSIHIKTVYGGGYRLEERSPW</sequence>
<dbReference type="Pfam" id="PF00072">
    <property type="entry name" value="Response_reg"/>
    <property type="match status" value="1"/>
</dbReference>
<dbReference type="GO" id="GO:0005829">
    <property type="term" value="C:cytosol"/>
    <property type="evidence" value="ECO:0007669"/>
    <property type="project" value="TreeGrafter"/>
</dbReference>
<dbReference type="Pfam" id="PF00486">
    <property type="entry name" value="Trans_reg_C"/>
    <property type="match status" value="1"/>
</dbReference>
<dbReference type="PANTHER" id="PTHR48111:SF1">
    <property type="entry name" value="TWO-COMPONENT RESPONSE REGULATOR ORR33"/>
    <property type="match status" value="1"/>
</dbReference>
<dbReference type="SUPFAM" id="SSF46894">
    <property type="entry name" value="C-terminal effector domain of the bipartite response regulators"/>
    <property type="match status" value="1"/>
</dbReference>
<protein>
    <recommendedName>
        <fullName evidence="12">DNA-binding response regulator</fullName>
    </recommendedName>
</protein>
<dbReference type="GO" id="GO:0000156">
    <property type="term" value="F:phosphorelay response regulator activity"/>
    <property type="evidence" value="ECO:0007669"/>
    <property type="project" value="TreeGrafter"/>
</dbReference>
<dbReference type="Proteomes" id="UP000238642">
    <property type="component" value="Unassembled WGS sequence"/>
</dbReference>
<dbReference type="GO" id="GO:0000976">
    <property type="term" value="F:transcription cis-regulatory region binding"/>
    <property type="evidence" value="ECO:0007669"/>
    <property type="project" value="TreeGrafter"/>
</dbReference>
<keyword evidence="5" id="KW-0804">Transcription</keyword>
<dbReference type="InterPro" id="IPR001789">
    <property type="entry name" value="Sig_transdc_resp-reg_receiver"/>
</dbReference>
<comment type="caution">
    <text evidence="10">The sequence shown here is derived from an EMBL/GenBank/DDBJ whole genome shotgun (WGS) entry which is preliminary data.</text>
</comment>
<accession>A0A2S9JUH3</accession>
<evidence type="ECO:0000256" key="6">
    <source>
        <dbReference type="PROSITE-ProRule" id="PRU00169"/>
    </source>
</evidence>
<dbReference type="PROSITE" id="PS51755">
    <property type="entry name" value="OMPR_PHOB"/>
    <property type="match status" value="1"/>
</dbReference>
<keyword evidence="11" id="KW-1185">Reference proteome</keyword>
<name>A0A2S9JUH3_9SPHI</name>
<evidence type="ECO:0000256" key="4">
    <source>
        <dbReference type="ARBA" id="ARBA00023125"/>
    </source>
</evidence>
<keyword evidence="3" id="KW-0805">Transcription regulation</keyword>
<evidence type="ECO:0000313" key="11">
    <source>
        <dbReference type="Proteomes" id="UP000238642"/>
    </source>
</evidence>
<dbReference type="AlphaFoldDB" id="A0A2S9JUH3"/>
<evidence type="ECO:0000259" key="8">
    <source>
        <dbReference type="PROSITE" id="PS50110"/>
    </source>
</evidence>
<dbReference type="PANTHER" id="PTHR48111">
    <property type="entry name" value="REGULATOR OF RPOS"/>
    <property type="match status" value="1"/>
</dbReference>
<dbReference type="Gene3D" id="1.10.10.10">
    <property type="entry name" value="Winged helix-like DNA-binding domain superfamily/Winged helix DNA-binding domain"/>
    <property type="match status" value="1"/>
</dbReference>
<evidence type="ECO:0000313" key="10">
    <source>
        <dbReference type="EMBL" id="PRD56771.1"/>
    </source>
</evidence>
<dbReference type="EMBL" id="PVBS01000001">
    <property type="protein sequence ID" value="PRD56771.1"/>
    <property type="molecule type" value="Genomic_DNA"/>
</dbReference>
<feature type="domain" description="OmpR/PhoB-type" evidence="9">
    <location>
        <begin position="125"/>
        <end position="222"/>
    </location>
</feature>
<keyword evidence="4 7" id="KW-0238">DNA-binding</keyword>
<evidence type="ECO:0000256" key="3">
    <source>
        <dbReference type="ARBA" id="ARBA00023015"/>
    </source>
</evidence>
<evidence type="ECO:0000256" key="5">
    <source>
        <dbReference type="ARBA" id="ARBA00023163"/>
    </source>
</evidence>
<dbReference type="InterPro" id="IPR011006">
    <property type="entry name" value="CheY-like_superfamily"/>
</dbReference>
<keyword evidence="2" id="KW-0902">Two-component regulatory system</keyword>
<dbReference type="SMART" id="SM00862">
    <property type="entry name" value="Trans_reg_C"/>
    <property type="match status" value="1"/>
</dbReference>
<feature type="DNA-binding region" description="OmpR/PhoB-type" evidence="7">
    <location>
        <begin position="125"/>
        <end position="222"/>
    </location>
</feature>
<dbReference type="SUPFAM" id="SSF52172">
    <property type="entry name" value="CheY-like"/>
    <property type="match status" value="1"/>
</dbReference>
<dbReference type="InterPro" id="IPR039420">
    <property type="entry name" value="WalR-like"/>
</dbReference>
<dbReference type="InterPro" id="IPR001867">
    <property type="entry name" value="OmpR/PhoB-type_DNA-bd"/>
</dbReference>
<keyword evidence="1 6" id="KW-0597">Phosphoprotein</keyword>
<evidence type="ECO:0000256" key="7">
    <source>
        <dbReference type="PROSITE-ProRule" id="PRU01091"/>
    </source>
</evidence>
<dbReference type="RefSeq" id="WP_105723911.1">
    <property type="nucleotide sequence ID" value="NZ_PVBS01000001.1"/>
</dbReference>
<dbReference type="GO" id="GO:0032993">
    <property type="term" value="C:protein-DNA complex"/>
    <property type="evidence" value="ECO:0007669"/>
    <property type="project" value="TreeGrafter"/>
</dbReference>
<dbReference type="PROSITE" id="PS50110">
    <property type="entry name" value="RESPONSE_REGULATORY"/>
    <property type="match status" value="1"/>
</dbReference>
<dbReference type="CDD" id="cd00383">
    <property type="entry name" value="trans_reg_C"/>
    <property type="match status" value="1"/>
</dbReference>
<dbReference type="InterPro" id="IPR016032">
    <property type="entry name" value="Sig_transdc_resp-reg_C-effctor"/>
</dbReference>
<dbReference type="SMART" id="SM00448">
    <property type="entry name" value="REC"/>
    <property type="match status" value="1"/>
</dbReference>
<dbReference type="GO" id="GO:0006355">
    <property type="term" value="P:regulation of DNA-templated transcription"/>
    <property type="evidence" value="ECO:0007669"/>
    <property type="project" value="InterPro"/>
</dbReference>
<dbReference type="InterPro" id="IPR036388">
    <property type="entry name" value="WH-like_DNA-bd_sf"/>
</dbReference>
<feature type="domain" description="Response regulatory" evidence="8">
    <location>
        <begin position="4"/>
        <end position="119"/>
    </location>
</feature>
<reference evidence="10 11" key="1">
    <citation type="submission" date="2018-02" db="EMBL/GenBank/DDBJ databases">
        <title>The draft genome of Sphingobacterium gobiense H7.</title>
        <authorList>
            <person name="Li L."/>
            <person name="Liu L."/>
            <person name="Zhang X."/>
            <person name="Wang T."/>
            <person name="Liang L."/>
        </authorList>
    </citation>
    <scope>NUCLEOTIDE SEQUENCE [LARGE SCALE GENOMIC DNA]</scope>
    <source>
        <strain evidence="10 11">ACCC 05757</strain>
    </source>
</reference>
<evidence type="ECO:0000256" key="2">
    <source>
        <dbReference type="ARBA" id="ARBA00023012"/>
    </source>
</evidence>
<organism evidence="10 11">
    <name type="scientific">Sphingobacterium gobiense</name>
    <dbReference type="NCBI Taxonomy" id="1382456"/>
    <lineage>
        <taxon>Bacteria</taxon>
        <taxon>Pseudomonadati</taxon>
        <taxon>Bacteroidota</taxon>
        <taxon>Sphingobacteriia</taxon>
        <taxon>Sphingobacteriales</taxon>
        <taxon>Sphingobacteriaceae</taxon>
        <taxon>Sphingobacterium</taxon>
    </lineage>
</organism>
<dbReference type="OrthoDB" id="9789181at2"/>
<proteinExistence type="predicted"/>
<evidence type="ECO:0000259" key="9">
    <source>
        <dbReference type="PROSITE" id="PS51755"/>
    </source>
</evidence>
<dbReference type="CDD" id="cd17574">
    <property type="entry name" value="REC_OmpR"/>
    <property type="match status" value="1"/>
</dbReference>
<feature type="modified residue" description="4-aspartylphosphate" evidence="6">
    <location>
        <position position="53"/>
    </location>
</feature>
<evidence type="ECO:0000256" key="1">
    <source>
        <dbReference type="ARBA" id="ARBA00022553"/>
    </source>
</evidence>
<gene>
    <name evidence="10" type="ORF">C5749_05960</name>
</gene>
<dbReference type="Gene3D" id="3.40.50.2300">
    <property type="match status" value="1"/>
</dbReference>
<evidence type="ECO:0008006" key="12">
    <source>
        <dbReference type="Google" id="ProtNLM"/>
    </source>
</evidence>